<dbReference type="Pfam" id="PF02628">
    <property type="entry name" value="COX15-CtaA"/>
    <property type="match status" value="1"/>
</dbReference>
<comment type="similarity">
    <text evidence="11">Belongs to the COX15/CtaA family. Type 1 subfamily.</text>
</comment>
<feature type="transmembrane region" description="Helical" evidence="11">
    <location>
        <begin position="7"/>
        <end position="25"/>
    </location>
</feature>
<evidence type="ECO:0000256" key="3">
    <source>
        <dbReference type="ARBA" id="ARBA00022692"/>
    </source>
</evidence>
<evidence type="ECO:0000256" key="6">
    <source>
        <dbReference type="ARBA" id="ARBA00023002"/>
    </source>
</evidence>
<dbReference type="UniPathway" id="UPA00269">
    <property type="reaction ID" value="UER00713"/>
</dbReference>
<evidence type="ECO:0000256" key="9">
    <source>
        <dbReference type="ARBA" id="ARBA00023136"/>
    </source>
</evidence>
<feature type="transmembrane region" description="Helical" evidence="11">
    <location>
        <begin position="160"/>
        <end position="178"/>
    </location>
</feature>
<evidence type="ECO:0000313" key="13">
    <source>
        <dbReference type="Proteomes" id="UP000275076"/>
    </source>
</evidence>
<feature type="binding site" description="axial binding residue" evidence="11">
    <location>
        <position position="277"/>
    </location>
    <ligand>
        <name>heme</name>
        <dbReference type="ChEBI" id="CHEBI:30413"/>
    </ligand>
    <ligandPart>
        <name>Fe</name>
        <dbReference type="ChEBI" id="CHEBI:18248"/>
    </ligandPart>
</feature>
<feature type="transmembrane region" description="Helical" evidence="11">
    <location>
        <begin position="244"/>
        <end position="267"/>
    </location>
</feature>
<keyword evidence="8 11" id="KW-0350">Heme biosynthesis</keyword>
<dbReference type="GO" id="GO:0046872">
    <property type="term" value="F:metal ion binding"/>
    <property type="evidence" value="ECO:0007669"/>
    <property type="project" value="UniProtKB-KW"/>
</dbReference>
<keyword evidence="3 11" id="KW-0812">Transmembrane</keyword>
<name>A0A428MYC5_9BACI</name>
<evidence type="ECO:0000256" key="4">
    <source>
        <dbReference type="ARBA" id="ARBA00022723"/>
    </source>
</evidence>
<dbReference type="InterPro" id="IPR023755">
    <property type="entry name" value="HemeA_Synthase_type1"/>
</dbReference>
<dbReference type="GO" id="GO:0120547">
    <property type="term" value="F:heme A synthase activity"/>
    <property type="evidence" value="ECO:0007669"/>
    <property type="project" value="UniProtKB-EC"/>
</dbReference>
<comment type="function">
    <text evidence="11">Catalyzes the conversion of heme O to heme A by two successive hydroxylations of the methyl group at C8. The first hydroxylation forms heme I, the second hydroxylation results in an unstable dihydroxymethyl group, which spontaneously dehydrates, resulting in the formyl group of heme A.</text>
</comment>
<dbReference type="PANTHER" id="PTHR35457:SF1">
    <property type="entry name" value="HEME A SYNTHASE"/>
    <property type="match status" value="1"/>
</dbReference>
<reference evidence="12 13" key="1">
    <citation type="submission" date="2018-10" db="EMBL/GenBank/DDBJ databases">
        <title>Draft genome sequence of Bacillus salarius IM0101, isolated from a hypersaline soil in Inner Mongolia, China.</title>
        <authorList>
            <person name="Yamprayoonswat W."/>
            <person name="Boonvisut S."/>
            <person name="Jumpathong W."/>
            <person name="Sittihan S."/>
            <person name="Ruangsuj P."/>
            <person name="Wanthongcharoen S."/>
            <person name="Thongpramul N."/>
            <person name="Pimmason S."/>
            <person name="Yu B."/>
            <person name="Yasawong M."/>
        </authorList>
    </citation>
    <scope>NUCLEOTIDE SEQUENCE [LARGE SCALE GENOMIC DNA]</scope>
    <source>
        <strain evidence="12 13">IM0101</strain>
    </source>
</reference>
<feature type="transmembrane region" description="Helical" evidence="11">
    <location>
        <begin position="118"/>
        <end position="140"/>
    </location>
</feature>
<dbReference type="GO" id="GO:0005886">
    <property type="term" value="C:plasma membrane"/>
    <property type="evidence" value="ECO:0007669"/>
    <property type="project" value="UniProtKB-SubCell"/>
</dbReference>
<keyword evidence="5 11" id="KW-1133">Transmembrane helix</keyword>
<feature type="transmembrane region" description="Helical" evidence="11">
    <location>
        <begin position="213"/>
        <end position="232"/>
    </location>
</feature>
<keyword evidence="2 11" id="KW-1003">Cell membrane</keyword>
<keyword evidence="9 11" id="KW-0472">Membrane</keyword>
<feature type="transmembrane region" description="Helical" evidence="11">
    <location>
        <begin position="63"/>
        <end position="80"/>
    </location>
</feature>
<dbReference type="EMBL" id="RBVX01000028">
    <property type="protein sequence ID" value="RSL31112.1"/>
    <property type="molecule type" value="Genomic_DNA"/>
</dbReference>
<organism evidence="12 13">
    <name type="scientific">Salibacterium salarium</name>
    <dbReference type="NCBI Taxonomy" id="284579"/>
    <lineage>
        <taxon>Bacteria</taxon>
        <taxon>Bacillati</taxon>
        <taxon>Bacillota</taxon>
        <taxon>Bacilli</taxon>
        <taxon>Bacillales</taxon>
        <taxon>Bacillaceae</taxon>
    </lineage>
</organism>
<dbReference type="EC" id="1.17.99.9" evidence="11"/>
<keyword evidence="6 11" id="KW-0560">Oxidoreductase</keyword>
<dbReference type="AlphaFoldDB" id="A0A428MYC5"/>
<dbReference type="GO" id="GO:0006784">
    <property type="term" value="P:heme A biosynthetic process"/>
    <property type="evidence" value="ECO:0007669"/>
    <property type="project" value="UniProtKB-UniRule"/>
</dbReference>
<dbReference type="InterPro" id="IPR003780">
    <property type="entry name" value="COX15/CtaA_fam"/>
</dbReference>
<evidence type="ECO:0000256" key="5">
    <source>
        <dbReference type="ARBA" id="ARBA00022989"/>
    </source>
</evidence>
<comment type="pathway">
    <text evidence="11">Porphyrin-containing compound metabolism; heme A biosynthesis; heme A from heme O: step 1/1.</text>
</comment>
<keyword evidence="13" id="KW-1185">Reference proteome</keyword>
<dbReference type="PANTHER" id="PTHR35457">
    <property type="entry name" value="HEME A SYNTHASE"/>
    <property type="match status" value="1"/>
</dbReference>
<accession>A0A428MYC5</accession>
<comment type="catalytic activity">
    <reaction evidence="11">
        <text>Fe(II)-heme o + 2 A + H2O = Fe(II)-heme a + 2 AH2</text>
        <dbReference type="Rhea" id="RHEA:63388"/>
        <dbReference type="ChEBI" id="CHEBI:13193"/>
        <dbReference type="ChEBI" id="CHEBI:15377"/>
        <dbReference type="ChEBI" id="CHEBI:17499"/>
        <dbReference type="ChEBI" id="CHEBI:60530"/>
        <dbReference type="ChEBI" id="CHEBI:61715"/>
        <dbReference type="EC" id="1.17.99.9"/>
    </reaction>
</comment>
<dbReference type="HAMAP" id="MF_01664">
    <property type="entry name" value="HemeA_synth_type1"/>
    <property type="match status" value="1"/>
</dbReference>
<evidence type="ECO:0000256" key="11">
    <source>
        <dbReference type="HAMAP-Rule" id="MF_01664"/>
    </source>
</evidence>
<evidence type="ECO:0000256" key="2">
    <source>
        <dbReference type="ARBA" id="ARBA00022475"/>
    </source>
</evidence>
<keyword evidence="7 11" id="KW-0408">Iron</keyword>
<comment type="subunit">
    <text evidence="11">Interacts with CtaB.</text>
</comment>
<evidence type="ECO:0000256" key="10">
    <source>
        <dbReference type="ARBA" id="ARBA00023157"/>
    </source>
</evidence>
<evidence type="ECO:0000256" key="7">
    <source>
        <dbReference type="ARBA" id="ARBA00023004"/>
    </source>
</evidence>
<sequence>MHKGLKIFGIITSIGMLIVLLQGALVTKTGSADGCGATWPLCFGELVPQTQTMETLIEYTHRAWSGLMGLFVIILAIWSWNKLSHMRETKFMALMAVLFIIFQGLMGAGAVIWGNSDIVLALHFGISAISFASVVLLNILAFEDKKHAPVISVSKKYRNYLFFVLIYCYIVIYTGAYVKHTDATHVCSGFPLCNNEFIPDLSGTLGYQIGIQLTHRVAAISLSIVILILWIWTISKFRHYKSLVWGSTAVLVLVIIQGTAGVSILYADTYLTPALFHSLTISILFTVLCYLGMVSTRKKSY</sequence>
<protein>
    <recommendedName>
        <fullName evidence="11">Heme A synthase</fullName>
        <shortName evidence="11">HAS</shortName>
        <ecNumber evidence="11">1.17.99.9</ecNumber>
    </recommendedName>
    <alternativeName>
        <fullName evidence="11">Cytochrome aa3-controlling protein</fullName>
    </alternativeName>
</protein>
<proteinExistence type="inferred from homology"/>
<keyword evidence="4 11" id="KW-0479">Metal-binding</keyword>
<dbReference type="OrthoDB" id="9816428at2"/>
<evidence type="ECO:0000256" key="8">
    <source>
        <dbReference type="ARBA" id="ARBA00023133"/>
    </source>
</evidence>
<comment type="caution">
    <text evidence="12">The sequence shown here is derived from an EMBL/GenBank/DDBJ whole genome shotgun (WGS) entry which is preliminary data.</text>
</comment>
<keyword evidence="10" id="KW-1015">Disulfide bond</keyword>
<feature type="binding site" description="axial binding residue" evidence="11">
    <location>
        <position position="215"/>
    </location>
    <ligand>
        <name>heme</name>
        <dbReference type="ChEBI" id="CHEBI:30413"/>
    </ligand>
    <ligandPart>
        <name>Fe</name>
        <dbReference type="ChEBI" id="CHEBI:18248"/>
    </ligandPart>
</feature>
<comment type="subcellular location">
    <subcellularLocation>
        <location evidence="11">Cell membrane</location>
        <topology evidence="11">Multi-pass membrane protein</topology>
    </subcellularLocation>
    <subcellularLocation>
        <location evidence="1">Membrane</location>
        <topology evidence="1">Multi-pass membrane protein</topology>
    </subcellularLocation>
</comment>
<feature type="transmembrane region" description="Helical" evidence="11">
    <location>
        <begin position="92"/>
        <end position="112"/>
    </location>
</feature>
<dbReference type="Proteomes" id="UP000275076">
    <property type="component" value="Unassembled WGS sequence"/>
</dbReference>
<dbReference type="InterPro" id="IPR050450">
    <property type="entry name" value="COX15/CtaA_HemeA_synthase"/>
</dbReference>
<evidence type="ECO:0000256" key="1">
    <source>
        <dbReference type="ARBA" id="ARBA00004141"/>
    </source>
</evidence>
<comment type="cofactor">
    <cofactor evidence="11">
        <name>heme b</name>
        <dbReference type="ChEBI" id="CHEBI:60344"/>
    </cofactor>
</comment>
<feature type="transmembrane region" description="Helical" evidence="11">
    <location>
        <begin position="273"/>
        <end position="293"/>
    </location>
</feature>
<gene>
    <name evidence="11" type="primary">ctaA</name>
    <name evidence="12" type="ORF">D7Z54_22620</name>
</gene>
<evidence type="ECO:0000313" key="12">
    <source>
        <dbReference type="EMBL" id="RSL31112.1"/>
    </source>
</evidence>
<dbReference type="RefSeq" id="WP_125559292.1">
    <property type="nucleotide sequence ID" value="NZ_RBVX01000028.1"/>
</dbReference>